<sequence length="118" mass="13407">MLFTSDKHFSFILPVRYIMGPTMYQVAFVTICHATLETAHDIFSNCCSISAIEATTLIGERNLGMKLKKEHITDIWLSVVAPLIFLSGDTISLPFHYIPASQTAQMKIYRQRTSKKKH</sequence>
<dbReference type="AlphaFoldDB" id="A0A9X0AJU1"/>
<comment type="caution">
    <text evidence="2">The sequence shown here is derived from an EMBL/GenBank/DDBJ whole genome shotgun (WGS) entry which is preliminary data.</text>
</comment>
<gene>
    <name evidence="2" type="ORF">OCU04_007937</name>
</gene>
<keyword evidence="1" id="KW-1133">Transmembrane helix</keyword>
<accession>A0A9X0AJU1</accession>
<evidence type="ECO:0000256" key="1">
    <source>
        <dbReference type="SAM" id="Phobius"/>
    </source>
</evidence>
<name>A0A9X0AJU1_9HELO</name>
<keyword evidence="3" id="KW-1185">Reference proteome</keyword>
<reference evidence="2" key="1">
    <citation type="submission" date="2022-11" db="EMBL/GenBank/DDBJ databases">
        <title>Genome Resource of Sclerotinia nivalis Strain SnTB1, a Plant Pathogen Isolated from American Ginseng.</title>
        <authorList>
            <person name="Fan S."/>
        </authorList>
    </citation>
    <scope>NUCLEOTIDE SEQUENCE</scope>
    <source>
        <strain evidence="2">SnTB1</strain>
    </source>
</reference>
<proteinExistence type="predicted"/>
<evidence type="ECO:0000313" key="2">
    <source>
        <dbReference type="EMBL" id="KAJ8064102.1"/>
    </source>
</evidence>
<keyword evidence="1" id="KW-0472">Membrane</keyword>
<dbReference type="Proteomes" id="UP001152300">
    <property type="component" value="Unassembled WGS sequence"/>
</dbReference>
<feature type="transmembrane region" description="Helical" evidence="1">
    <location>
        <begin position="75"/>
        <end position="97"/>
    </location>
</feature>
<evidence type="ECO:0000313" key="3">
    <source>
        <dbReference type="Proteomes" id="UP001152300"/>
    </source>
</evidence>
<dbReference type="EMBL" id="JAPEIS010000008">
    <property type="protein sequence ID" value="KAJ8064102.1"/>
    <property type="molecule type" value="Genomic_DNA"/>
</dbReference>
<protein>
    <submittedName>
        <fullName evidence="2">Uncharacterized protein</fullName>
    </submittedName>
</protein>
<keyword evidence="1" id="KW-0812">Transmembrane</keyword>
<organism evidence="2 3">
    <name type="scientific">Sclerotinia nivalis</name>
    <dbReference type="NCBI Taxonomy" id="352851"/>
    <lineage>
        <taxon>Eukaryota</taxon>
        <taxon>Fungi</taxon>
        <taxon>Dikarya</taxon>
        <taxon>Ascomycota</taxon>
        <taxon>Pezizomycotina</taxon>
        <taxon>Leotiomycetes</taxon>
        <taxon>Helotiales</taxon>
        <taxon>Sclerotiniaceae</taxon>
        <taxon>Sclerotinia</taxon>
    </lineage>
</organism>